<dbReference type="InterPro" id="IPR006760">
    <property type="entry name" value="Endosulphine"/>
</dbReference>
<dbReference type="AlphaFoldDB" id="A0AAW1RTB1"/>
<evidence type="ECO:0000313" key="4">
    <source>
        <dbReference type="EMBL" id="KAK9837083.1"/>
    </source>
</evidence>
<comment type="caution">
    <text evidence="4">The sequence shown here is derived from an EMBL/GenBank/DDBJ whole genome shotgun (WGS) entry which is preliminary data.</text>
</comment>
<sequence>MASGQPPVAPNTVEQEQEALLKVKYGALQPKKKLLPKDHKYFDSADYQLAKQGVQSGEAPVLGGSQLAPKLAKSAAPPRRASHLGEEEA</sequence>
<dbReference type="PANTHER" id="PTHR34804:SF5">
    <property type="entry name" value="CAMP-REGULATED PHOSPHOPROTEIN 19-RELATED PROTEIN"/>
    <property type="match status" value="1"/>
</dbReference>
<feature type="region of interest" description="Disordered" evidence="3">
    <location>
        <begin position="68"/>
        <end position="89"/>
    </location>
</feature>
<proteinExistence type="inferred from homology"/>
<name>A0AAW1RTB1_9CHLO</name>
<reference evidence="4 5" key="1">
    <citation type="journal article" date="2024" name="Nat. Commun.">
        <title>Phylogenomics reveals the evolutionary origins of lichenization in chlorophyte algae.</title>
        <authorList>
            <person name="Puginier C."/>
            <person name="Libourel C."/>
            <person name="Otte J."/>
            <person name="Skaloud P."/>
            <person name="Haon M."/>
            <person name="Grisel S."/>
            <person name="Petersen M."/>
            <person name="Berrin J.G."/>
            <person name="Delaux P.M."/>
            <person name="Dal Grande F."/>
            <person name="Keller J."/>
        </authorList>
    </citation>
    <scope>NUCLEOTIDE SEQUENCE [LARGE SCALE GENOMIC DNA]</scope>
    <source>
        <strain evidence="4 5">SAG 245.80</strain>
    </source>
</reference>
<comment type="similarity">
    <text evidence="1 2">Belongs to the endosulfine family.</text>
</comment>
<evidence type="ECO:0000256" key="1">
    <source>
        <dbReference type="ARBA" id="ARBA00010520"/>
    </source>
</evidence>
<protein>
    <submittedName>
        <fullName evidence="4">Uncharacterized protein</fullName>
    </submittedName>
</protein>
<evidence type="ECO:0000256" key="2">
    <source>
        <dbReference type="RuleBase" id="RU363120"/>
    </source>
</evidence>
<evidence type="ECO:0000313" key="5">
    <source>
        <dbReference type="Proteomes" id="UP001445335"/>
    </source>
</evidence>
<gene>
    <name evidence="4" type="ORF">WJX81_001348</name>
</gene>
<accession>A0AAW1RTB1</accession>
<dbReference type="EMBL" id="JALJOU010000023">
    <property type="protein sequence ID" value="KAK9837083.1"/>
    <property type="molecule type" value="Genomic_DNA"/>
</dbReference>
<organism evidence="4 5">
    <name type="scientific">Elliptochloris bilobata</name>
    <dbReference type="NCBI Taxonomy" id="381761"/>
    <lineage>
        <taxon>Eukaryota</taxon>
        <taxon>Viridiplantae</taxon>
        <taxon>Chlorophyta</taxon>
        <taxon>core chlorophytes</taxon>
        <taxon>Trebouxiophyceae</taxon>
        <taxon>Trebouxiophyceae incertae sedis</taxon>
        <taxon>Elliptochloris clade</taxon>
        <taxon>Elliptochloris</taxon>
    </lineage>
</organism>
<dbReference type="PANTHER" id="PTHR34804">
    <property type="entry name" value="CAMP-REGULATED PHOSPHOPROTEIN 19-RELATED PROTEIN"/>
    <property type="match status" value="1"/>
</dbReference>
<dbReference type="Proteomes" id="UP001445335">
    <property type="component" value="Unassembled WGS sequence"/>
</dbReference>
<dbReference type="Pfam" id="PF04667">
    <property type="entry name" value="Endosulfine"/>
    <property type="match status" value="1"/>
</dbReference>
<keyword evidence="5" id="KW-1185">Reference proteome</keyword>
<feature type="compositionally biased region" description="Low complexity" evidence="3">
    <location>
        <begin position="68"/>
        <end position="79"/>
    </location>
</feature>
<evidence type="ECO:0000256" key="3">
    <source>
        <dbReference type="SAM" id="MobiDB-lite"/>
    </source>
</evidence>